<evidence type="ECO:0000256" key="6">
    <source>
        <dbReference type="ARBA" id="ARBA00022605"/>
    </source>
</evidence>
<gene>
    <name evidence="12" type="ORF">ASTO00021_LOCUS1865</name>
</gene>
<feature type="domain" description="Arginosuccinate synthase-like N-terminal" evidence="10">
    <location>
        <begin position="46"/>
        <end position="216"/>
    </location>
</feature>
<evidence type="ECO:0000256" key="2">
    <source>
        <dbReference type="ARBA" id="ARBA00011881"/>
    </source>
</evidence>
<keyword evidence="4" id="KW-0055">Arginine biosynthesis</keyword>
<dbReference type="CDD" id="cd01999">
    <property type="entry name" value="ASS"/>
    <property type="match status" value="1"/>
</dbReference>
<evidence type="ECO:0000256" key="9">
    <source>
        <dbReference type="ARBA" id="ARBA00029916"/>
    </source>
</evidence>
<dbReference type="UniPathway" id="UPA00068">
    <property type="reaction ID" value="UER00113"/>
</dbReference>
<dbReference type="InterPro" id="IPR018223">
    <property type="entry name" value="Arginosuc_synth_CS"/>
</dbReference>
<feature type="domain" description="Arginosuccinate synthase C-terminal" evidence="11">
    <location>
        <begin position="225"/>
        <end position="452"/>
    </location>
</feature>
<evidence type="ECO:0000259" key="10">
    <source>
        <dbReference type="Pfam" id="PF00764"/>
    </source>
</evidence>
<keyword evidence="7" id="KW-0547">Nucleotide-binding</keyword>
<dbReference type="PANTHER" id="PTHR11587:SF2">
    <property type="entry name" value="ARGININOSUCCINATE SYNTHASE"/>
    <property type="match status" value="1"/>
</dbReference>
<evidence type="ECO:0000313" key="12">
    <source>
        <dbReference type="EMBL" id="CAE0431528.1"/>
    </source>
</evidence>
<dbReference type="FunFam" id="3.40.50.620:FF:000019">
    <property type="entry name" value="Argininosuccinate synthase"/>
    <property type="match status" value="1"/>
</dbReference>
<dbReference type="InterPro" id="IPR014729">
    <property type="entry name" value="Rossmann-like_a/b/a_fold"/>
</dbReference>
<comment type="subunit">
    <text evidence="2">Homotetramer.</text>
</comment>
<protein>
    <recommendedName>
        <fullName evidence="3">argininosuccinate synthase</fullName>
        <ecNumber evidence="3">6.3.4.5</ecNumber>
    </recommendedName>
    <alternativeName>
        <fullName evidence="9">Citrulline--aspartate ligase</fullName>
    </alternativeName>
</protein>
<dbReference type="InterPro" id="IPR048268">
    <property type="entry name" value="Arginosuc_syn_C"/>
</dbReference>
<comment type="pathway">
    <text evidence="1">Amino-acid biosynthesis; L-arginine biosynthesis; L-arginine from L-ornithine and carbamoyl phosphate: step 2/3.</text>
</comment>
<organism evidence="12">
    <name type="scientific">Aplanochytrium stocchinoi</name>
    <dbReference type="NCBI Taxonomy" id="215587"/>
    <lineage>
        <taxon>Eukaryota</taxon>
        <taxon>Sar</taxon>
        <taxon>Stramenopiles</taxon>
        <taxon>Bigyra</taxon>
        <taxon>Labyrinthulomycetes</taxon>
        <taxon>Thraustochytrida</taxon>
        <taxon>Thraustochytriidae</taxon>
        <taxon>Aplanochytrium</taxon>
    </lineage>
</organism>
<dbReference type="InterPro" id="IPR048267">
    <property type="entry name" value="Arginosuc_syn_N"/>
</dbReference>
<dbReference type="PROSITE" id="PS00564">
    <property type="entry name" value="ARGININOSUCCIN_SYN_1"/>
    <property type="match status" value="1"/>
</dbReference>
<dbReference type="PROSITE" id="PS00565">
    <property type="entry name" value="ARGININOSUCCIN_SYN_2"/>
    <property type="match status" value="1"/>
</dbReference>
<dbReference type="InterPro" id="IPR001518">
    <property type="entry name" value="Arginosuc_synth"/>
</dbReference>
<dbReference type="Pfam" id="PF20979">
    <property type="entry name" value="Arginosuc_syn_C"/>
    <property type="match status" value="1"/>
</dbReference>
<evidence type="ECO:0000256" key="8">
    <source>
        <dbReference type="ARBA" id="ARBA00022840"/>
    </source>
</evidence>
<dbReference type="Gene3D" id="3.90.1260.10">
    <property type="entry name" value="Argininosuccinate synthetase, chain A, domain 2"/>
    <property type="match status" value="1"/>
</dbReference>
<dbReference type="EMBL" id="HBIN01002782">
    <property type="protein sequence ID" value="CAE0431528.1"/>
    <property type="molecule type" value="Transcribed_RNA"/>
</dbReference>
<evidence type="ECO:0000256" key="7">
    <source>
        <dbReference type="ARBA" id="ARBA00022741"/>
    </source>
</evidence>
<dbReference type="GO" id="GO:0004055">
    <property type="term" value="F:argininosuccinate synthase activity"/>
    <property type="evidence" value="ECO:0007669"/>
    <property type="project" value="UniProtKB-EC"/>
</dbReference>
<dbReference type="GO" id="GO:0006526">
    <property type="term" value="P:L-arginine biosynthetic process"/>
    <property type="evidence" value="ECO:0007669"/>
    <property type="project" value="UniProtKB-UniPathway"/>
</dbReference>
<dbReference type="GO" id="GO:0005737">
    <property type="term" value="C:cytoplasm"/>
    <property type="evidence" value="ECO:0007669"/>
    <property type="project" value="TreeGrafter"/>
</dbReference>
<accession>A0A7S3PEN5</accession>
<dbReference type="PANTHER" id="PTHR11587">
    <property type="entry name" value="ARGININOSUCCINATE SYNTHASE"/>
    <property type="match status" value="1"/>
</dbReference>
<dbReference type="InterPro" id="IPR023434">
    <property type="entry name" value="Arginosuc_synth_type_1_subfam"/>
</dbReference>
<dbReference type="GO" id="GO:0005524">
    <property type="term" value="F:ATP binding"/>
    <property type="evidence" value="ECO:0007669"/>
    <property type="project" value="UniProtKB-KW"/>
</dbReference>
<dbReference type="SUPFAM" id="SSF52402">
    <property type="entry name" value="Adenine nucleotide alpha hydrolases-like"/>
    <property type="match status" value="1"/>
</dbReference>
<keyword evidence="6" id="KW-0028">Amino-acid biosynthesis</keyword>
<name>A0A7S3PEN5_9STRA</name>
<dbReference type="InterPro" id="IPR024074">
    <property type="entry name" value="AS_cat/multimer_dom_body"/>
</dbReference>
<dbReference type="GO" id="GO:0000053">
    <property type="term" value="P:argininosuccinate metabolic process"/>
    <property type="evidence" value="ECO:0007669"/>
    <property type="project" value="TreeGrafter"/>
</dbReference>
<keyword evidence="8" id="KW-0067">ATP-binding</keyword>
<evidence type="ECO:0000256" key="4">
    <source>
        <dbReference type="ARBA" id="ARBA00022571"/>
    </source>
</evidence>
<dbReference type="HAMAP" id="MF_00005">
    <property type="entry name" value="Arg_succ_synth_type1"/>
    <property type="match status" value="1"/>
</dbReference>
<evidence type="ECO:0000256" key="5">
    <source>
        <dbReference type="ARBA" id="ARBA00022598"/>
    </source>
</evidence>
<keyword evidence="5" id="KW-0436">Ligase</keyword>
<dbReference type="NCBIfam" id="NF001770">
    <property type="entry name" value="PRK00509.1"/>
    <property type="match status" value="1"/>
</dbReference>
<evidence type="ECO:0000256" key="1">
    <source>
        <dbReference type="ARBA" id="ARBA00004967"/>
    </source>
</evidence>
<evidence type="ECO:0000259" key="11">
    <source>
        <dbReference type="Pfam" id="PF20979"/>
    </source>
</evidence>
<dbReference type="SUPFAM" id="SSF69864">
    <property type="entry name" value="Argininosuccinate synthetase, C-terminal domain"/>
    <property type="match status" value="1"/>
</dbReference>
<sequence>MFRAVAFRAASAGFGVSKSRETRFFSSVAQKFNRTEFRKPDPSKPKLVLAYSGGLDTSCQLAYLAKEQGFEVAAYIADLGQDDLKSPKDVEDICKKAEISGAYCFYNEDLKSEFLNDFVYPMISSSAYYEGRYLMGTSIARPCIGKRQVEICWEEGASYISHGSTGKGNDQVRFELCYLGMDASLKCITLWRDPEYCEKFQGRQCLIDYAEEVGIPISQTKKHSYSEDENCLHISYESGELEDPAFPGHKNEYPGMVLKKKTVDIMDTPDTPVDLTLKFEKGIPVGLKNESDGTEINDSTDLFFYLNKVAGAHGVGRIDIVENRYVGMKSRGCYETPAGTVLYSAHRDLETLTMDREIMRIRDTLGVKYTELIYNGFWFSPEMKFLKNIMKDAQEPVTGETSVRLHKGNVMNRGRSSPNSLYDMDIVSMDVHGGYDPTIATGFINTLATRLKAAKKRDSDMGHEW</sequence>
<dbReference type="AlphaFoldDB" id="A0A7S3PEN5"/>
<proteinExistence type="inferred from homology"/>
<dbReference type="Pfam" id="PF00764">
    <property type="entry name" value="Arginosuc_synth"/>
    <property type="match status" value="1"/>
</dbReference>
<dbReference type="NCBIfam" id="TIGR00032">
    <property type="entry name" value="argG"/>
    <property type="match status" value="1"/>
</dbReference>
<dbReference type="GO" id="GO:0000050">
    <property type="term" value="P:urea cycle"/>
    <property type="evidence" value="ECO:0007669"/>
    <property type="project" value="TreeGrafter"/>
</dbReference>
<dbReference type="EC" id="6.3.4.5" evidence="3"/>
<dbReference type="FunFam" id="3.90.1260.10:FF:000007">
    <property type="entry name" value="Argininosuccinate synthase"/>
    <property type="match status" value="1"/>
</dbReference>
<dbReference type="Gene3D" id="3.40.50.620">
    <property type="entry name" value="HUPs"/>
    <property type="match status" value="1"/>
</dbReference>
<reference evidence="12" key="1">
    <citation type="submission" date="2021-01" db="EMBL/GenBank/DDBJ databases">
        <authorList>
            <person name="Corre E."/>
            <person name="Pelletier E."/>
            <person name="Niang G."/>
            <person name="Scheremetjew M."/>
            <person name="Finn R."/>
            <person name="Kale V."/>
            <person name="Holt S."/>
            <person name="Cochrane G."/>
            <person name="Meng A."/>
            <person name="Brown T."/>
            <person name="Cohen L."/>
        </authorList>
    </citation>
    <scope>NUCLEOTIDE SEQUENCE</scope>
    <source>
        <strain evidence="12">GSBS06</strain>
    </source>
</reference>
<evidence type="ECO:0000256" key="3">
    <source>
        <dbReference type="ARBA" id="ARBA00012286"/>
    </source>
</evidence>